<accession>A0A3N4IEQ1</accession>
<gene>
    <name evidence="2" type="ORF">BJ508DRAFT_304907</name>
</gene>
<dbReference type="AlphaFoldDB" id="A0A3N4IEQ1"/>
<feature type="compositionally biased region" description="Pro residues" evidence="1">
    <location>
        <begin position="152"/>
        <end position="172"/>
    </location>
</feature>
<evidence type="ECO:0000313" key="3">
    <source>
        <dbReference type="Proteomes" id="UP000275078"/>
    </source>
</evidence>
<evidence type="ECO:0000256" key="1">
    <source>
        <dbReference type="SAM" id="MobiDB-lite"/>
    </source>
</evidence>
<organism evidence="2 3">
    <name type="scientific">Ascobolus immersus RN42</name>
    <dbReference type="NCBI Taxonomy" id="1160509"/>
    <lineage>
        <taxon>Eukaryota</taxon>
        <taxon>Fungi</taxon>
        <taxon>Dikarya</taxon>
        <taxon>Ascomycota</taxon>
        <taxon>Pezizomycotina</taxon>
        <taxon>Pezizomycetes</taxon>
        <taxon>Pezizales</taxon>
        <taxon>Ascobolaceae</taxon>
        <taxon>Ascobolus</taxon>
    </lineage>
</organism>
<sequence length="248" mass="27916">MGFKASFSRRSISSKRRRNTPPVPLFLATKYSSQYQWFRSQSSNTRRQKKSLELAQLLNSERKVMAKARSGRVAVKKYINDPSNGIRRSRKGHLCSSQVEIPTHRPSLQIPHPNNHALGKTTVSDPSALRNPQPPLTKHHAPINHLEAAACPPLPPLPNPKQTPQSPPPRPLTPTEERKCTRPAYSLTGTRKTYNSSNSKYPSHFWNLVRAAVRVQANRQIPHKVHRSHSPLDPAAPPLESKRTTRAT</sequence>
<dbReference type="Proteomes" id="UP000275078">
    <property type="component" value="Unassembled WGS sequence"/>
</dbReference>
<keyword evidence="3" id="KW-1185">Reference proteome</keyword>
<feature type="region of interest" description="Disordered" evidence="1">
    <location>
        <begin position="103"/>
        <end position="201"/>
    </location>
</feature>
<feature type="compositionally biased region" description="Low complexity" evidence="1">
    <location>
        <begin position="1"/>
        <end position="11"/>
    </location>
</feature>
<proteinExistence type="predicted"/>
<feature type="compositionally biased region" description="Polar residues" evidence="1">
    <location>
        <begin position="187"/>
        <end position="201"/>
    </location>
</feature>
<feature type="region of interest" description="Disordered" evidence="1">
    <location>
        <begin position="222"/>
        <end position="248"/>
    </location>
</feature>
<name>A0A3N4IEQ1_ASCIM</name>
<reference evidence="2 3" key="1">
    <citation type="journal article" date="2018" name="Nat. Ecol. Evol.">
        <title>Pezizomycetes genomes reveal the molecular basis of ectomycorrhizal truffle lifestyle.</title>
        <authorList>
            <person name="Murat C."/>
            <person name="Payen T."/>
            <person name="Noel B."/>
            <person name="Kuo A."/>
            <person name="Morin E."/>
            <person name="Chen J."/>
            <person name="Kohler A."/>
            <person name="Krizsan K."/>
            <person name="Balestrini R."/>
            <person name="Da Silva C."/>
            <person name="Montanini B."/>
            <person name="Hainaut M."/>
            <person name="Levati E."/>
            <person name="Barry K.W."/>
            <person name="Belfiori B."/>
            <person name="Cichocki N."/>
            <person name="Clum A."/>
            <person name="Dockter R.B."/>
            <person name="Fauchery L."/>
            <person name="Guy J."/>
            <person name="Iotti M."/>
            <person name="Le Tacon F."/>
            <person name="Lindquist E.A."/>
            <person name="Lipzen A."/>
            <person name="Malagnac F."/>
            <person name="Mello A."/>
            <person name="Molinier V."/>
            <person name="Miyauchi S."/>
            <person name="Poulain J."/>
            <person name="Riccioni C."/>
            <person name="Rubini A."/>
            <person name="Sitrit Y."/>
            <person name="Splivallo R."/>
            <person name="Traeger S."/>
            <person name="Wang M."/>
            <person name="Zifcakova L."/>
            <person name="Wipf D."/>
            <person name="Zambonelli A."/>
            <person name="Paolocci F."/>
            <person name="Nowrousian M."/>
            <person name="Ottonello S."/>
            <person name="Baldrian P."/>
            <person name="Spatafora J.W."/>
            <person name="Henrissat B."/>
            <person name="Nagy L.G."/>
            <person name="Aury J.M."/>
            <person name="Wincker P."/>
            <person name="Grigoriev I.V."/>
            <person name="Bonfante P."/>
            <person name="Martin F.M."/>
        </authorList>
    </citation>
    <scope>NUCLEOTIDE SEQUENCE [LARGE SCALE GENOMIC DNA]</scope>
    <source>
        <strain evidence="2 3">RN42</strain>
    </source>
</reference>
<feature type="region of interest" description="Disordered" evidence="1">
    <location>
        <begin position="1"/>
        <end position="23"/>
    </location>
</feature>
<protein>
    <submittedName>
        <fullName evidence="2">Uncharacterized protein</fullName>
    </submittedName>
</protein>
<evidence type="ECO:0000313" key="2">
    <source>
        <dbReference type="EMBL" id="RPA83168.1"/>
    </source>
</evidence>
<dbReference type="EMBL" id="ML119666">
    <property type="protein sequence ID" value="RPA83168.1"/>
    <property type="molecule type" value="Genomic_DNA"/>
</dbReference>